<feature type="non-terminal residue" evidence="2">
    <location>
        <position position="161"/>
    </location>
</feature>
<gene>
    <name evidence="2" type="ORF">B4U80_04705</name>
</gene>
<organism evidence="2 3">
    <name type="scientific">Leptotrombidium deliense</name>
    <dbReference type="NCBI Taxonomy" id="299467"/>
    <lineage>
        <taxon>Eukaryota</taxon>
        <taxon>Metazoa</taxon>
        <taxon>Ecdysozoa</taxon>
        <taxon>Arthropoda</taxon>
        <taxon>Chelicerata</taxon>
        <taxon>Arachnida</taxon>
        <taxon>Acari</taxon>
        <taxon>Acariformes</taxon>
        <taxon>Trombidiformes</taxon>
        <taxon>Prostigmata</taxon>
        <taxon>Anystina</taxon>
        <taxon>Parasitengona</taxon>
        <taxon>Trombiculoidea</taxon>
        <taxon>Trombiculidae</taxon>
        <taxon>Leptotrombidium</taxon>
    </lineage>
</organism>
<comment type="similarity">
    <text evidence="1">Belongs to the peptidase S10 family.</text>
</comment>
<keyword evidence="2" id="KW-0645">Protease</keyword>
<dbReference type="Gene3D" id="3.40.50.1820">
    <property type="entry name" value="alpha/beta hydrolase"/>
    <property type="match status" value="1"/>
</dbReference>
<keyword evidence="2" id="KW-0378">Hydrolase</keyword>
<proteinExistence type="inferred from homology"/>
<dbReference type="InterPro" id="IPR029058">
    <property type="entry name" value="AB_hydrolase_fold"/>
</dbReference>
<dbReference type="InterPro" id="IPR001563">
    <property type="entry name" value="Peptidase_S10"/>
</dbReference>
<protein>
    <submittedName>
        <fullName evidence="2">Putative serine carboxypeptidase CPVL-like protein</fullName>
    </submittedName>
</protein>
<accession>A0A443RZF3</accession>
<dbReference type="GO" id="GO:0006508">
    <property type="term" value="P:proteolysis"/>
    <property type="evidence" value="ECO:0007669"/>
    <property type="project" value="InterPro"/>
</dbReference>
<dbReference type="EMBL" id="NCKV01016301">
    <property type="protein sequence ID" value="RWS20652.1"/>
    <property type="molecule type" value="Genomic_DNA"/>
</dbReference>
<evidence type="ECO:0000256" key="1">
    <source>
        <dbReference type="ARBA" id="ARBA00009431"/>
    </source>
</evidence>
<dbReference type="OrthoDB" id="443318at2759"/>
<reference evidence="2 3" key="1">
    <citation type="journal article" date="2018" name="Gigascience">
        <title>Genomes of trombidid mites reveal novel predicted allergens and laterally-transferred genes associated with secondary metabolism.</title>
        <authorList>
            <person name="Dong X."/>
            <person name="Chaisiri K."/>
            <person name="Xia D."/>
            <person name="Armstrong S.D."/>
            <person name="Fang Y."/>
            <person name="Donnelly M.J."/>
            <person name="Kadowaki T."/>
            <person name="McGarry J.W."/>
            <person name="Darby A.C."/>
            <person name="Makepeace B.L."/>
        </authorList>
    </citation>
    <scope>NUCLEOTIDE SEQUENCE [LARGE SCALE GENOMIC DNA]</scope>
    <source>
        <strain evidence="2">UoL-UT</strain>
    </source>
</reference>
<dbReference type="Proteomes" id="UP000288716">
    <property type="component" value="Unassembled WGS sequence"/>
</dbReference>
<dbReference type="GO" id="GO:0004185">
    <property type="term" value="F:serine-type carboxypeptidase activity"/>
    <property type="evidence" value="ECO:0007669"/>
    <property type="project" value="InterPro"/>
</dbReference>
<sequence length="161" mass="18853">MKSNDVYITGQSYGCKFITGLAYKIHNEKKPGIKLKGLAIGGAFCDPPTHIDHGENLYQFGLIDEKQKQYFDKQRDEIRKLMNAKNYNNAYWKWNSLINGVINETKHSTYFYKSTGLEQFLSIVWSDEPQELHYFETWLSLTKNREIIHTGNISYIVFNQK</sequence>
<evidence type="ECO:0000313" key="2">
    <source>
        <dbReference type="EMBL" id="RWS20652.1"/>
    </source>
</evidence>
<keyword evidence="3" id="KW-1185">Reference proteome</keyword>
<dbReference type="Pfam" id="PF00450">
    <property type="entry name" value="Peptidase_S10"/>
    <property type="match status" value="1"/>
</dbReference>
<name>A0A443RZF3_9ACAR</name>
<dbReference type="VEuPathDB" id="VectorBase:LDEU011388"/>
<dbReference type="STRING" id="299467.A0A443RZF3"/>
<dbReference type="AlphaFoldDB" id="A0A443RZF3"/>
<keyword evidence="2" id="KW-0121">Carboxypeptidase</keyword>
<dbReference type="SUPFAM" id="SSF53474">
    <property type="entry name" value="alpha/beta-Hydrolases"/>
    <property type="match status" value="1"/>
</dbReference>
<comment type="caution">
    <text evidence="2">The sequence shown here is derived from an EMBL/GenBank/DDBJ whole genome shotgun (WGS) entry which is preliminary data.</text>
</comment>
<evidence type="ECO:0000313" key="3">
    <source>
        <dbReference type="Proteomes" id="UP000288716"/>
    </source>
</evidence>